<reference evidence="3" key="1">
    <citation type="submission" date="2024-05" db="EMBL/GenBank/DDBJ databases">
        <title>30 novel species of actinomycetes from the DSMZ collection.</title>
        <authorList>
            <person name="Nouioui I."/>
        </authorList>
    </citation>
    <scope>NUCLEOTIDE SEQUENCE</scope>
    <source>
        <strain evidence="3">DSM 41529</strain>
    </source>
</reference>
<feature type="chain" id="PRO_5046667691" evidence="2">
    <location>
        <begin position="26"/>
        <end position="406"/>
    </location>
</feature>
<gene>
    <name evidence="3" type="ORF">RND15_06100</name>
</gene>
<feature type="compositionally biased region" description="Low complexity" evidence="1">
    <location>
        <begin position="36"/>
        <end position="50"/>
    </location>
</feature>
<dbReference type="Proteomes" id="UP001180754">
    <property type="component" value="Unassembled WGS sequence"/>
</dbReference>
<keyword evidence="4" id="KW-1185">Reference proteome</keyword>
<evidence type="ECO:0000256" key="2">
    <source>
        <dbReference type="SAM" id="SignalP"/>
    </source>
</evidence>
<sequence>MARNAGLRIAVAVFAIALGSLGAQANAATGVAATTAASASPDRAARADTPWQLGTPLSETVSTELWDVASTGAKDAWTVGRKTDGPDGSTPLIRRWNGTAWADVPAASTGGKPARLEAVAASAPDDAWAAGTLDDNMSAPIVLQHWDGRKWTKVDHAAAPEGSLSFVGDIAAFGRNSAWLTGFDWNPESGAEASYLERWTGSGWQKVSLPAAPGGGTVRPSDIAGTGPDDVWVTADALTGEVAVPLLYHWNGSAWTVREVPTPSEHPTGWVAGHAVATGRNSVYWVGKTNDADAPTATMAARWTGSRWESLPALPVDEANAVGADGAGRLWVGGWTPGDPHSVLARWTGTEWATQKLPADVTEHSEMSTVLGIAAVPGTKGALAVGTAGCAADPVQCGLLVSHDLR</sequence>
<dbReference type="EMBL" id="JAVRFD010000002">
    <property type="protein sequence ID" value="MDT0542291.1"/>
    <property type="molecule type" value="Genomic_DNA"/>
</dbReference>
<evidence type="ECO:0000313" key="4">
    <source>
        <dbReference type="Proteomes" id="UP001180754"/>
    </source>
</evidence>
<organism evidence="3 4">
    <name type="scientific">Streptomyces lonegramiae</name>
    <dbReference type="NCBI Taxonomy" id="3075524"/>
    <lineage>
        <taxon>Bacteria</taxon>
        <taxon>Bacillati</taxon>
        <taxon>Actinomycetota</taxon>
        <taxon>Actinomycetes</taxon>
        <taxon>Kitasatosporales</taxon>
        <taxon>Streptomycetaceae</taxon>
        <taxon>Streptomyces</taxon>
    </lineage>
</organism>
<feature type="signal peptide" evidence="2">
    <location>
        <begin position="1"/>
        <end position="25"/>
    </location>
</feature>
<evidence type="ECO:0000313" key="3">
    <source>
        <dbReference type="EMBL" id="MDT0542291.1"/>
    </source>
</evidence>
<name>A0ABU2X9X3_9ACTN</name>
<accession>A0ABU2X9X3</accession>
<evidence type="ECO:0000256" key="1">
    <source>
        <dbReference type="SAM" id="MobiDB-lite"/>
    </source>
</evidence>
<feature type="region of interest" description="Disordered" evidence="1">
    <location>
        <begin position="36"/>
        <end position="55"/>
    </location>
</feature>
<proteinExistence type="predicted"/>
<keyword evidence="2" id="KW-0732">Signal</keyword>
<comment type="caution">
    <text evidence="3">The sequence shown here is derived from an EMBL/GenBank/DDBJ whole genome shotgun (WGS) entry which is preliminary data.</text>
</comment>
<dbReference type="RefSeq" id="WP_311722638.1">
    <property type="nucleotide sequence ID" value="NZ_JAVRFD010000002.1"/>
</dbReference>
<protein>
    <submittedName>
        <fullName evidence="3">Uncharacterized protein</fullName>
    </submittedName>
</protein>